<dbReference type="InParanoid" id="G9EP15"/>
<name>G9EP15_9GAMM</name>
<dbReference type="EMBL" id="JH413822">
    <property type="protein sequence ID" value="EHL30850.1"/>
    <property type="molecule type" value="Genomic_DNA"/>
</dbReference>
<organism evidence="1 2">
    <name type="scientific">Legionella drancourtii LLAP12</name>
    <dbReference type="NCBI Taxonomy" id="658187"/>
    <lineage>
        <taxon>Bacteria</taxon>
        <taxon>Pseudomonadati</taxon>
        <taxon>Pseudomonadota</taxon>
        <taxon>Gammaproteobacteria</taxon>
        <taxon>Legionellales</taxon>
        <taxon>Legionellaceae</taxon>
        <taxon>Legionella</taxon>
    </lineage>
</organism>
<evidence type="ECO:0000313" key="1">
    <source>
        <dbReference type="EMBL" id="EHL30850.1"/>
    </source>
</evidence>
<accession>G9EP15</accession>
<evidence type="ECO:0000313" key="2">
    <source>
        <dbReference type="Proteomes" id="UP000002770"/>
    </source>
</evidence>
<keyword evidence="2" id="KW-1185">Reference proteome</keyword>
<dbReference type="HOGENOM" id="CLU_2316804_0_0_6"/>
<dbReference type="Proteomes" id="UP000002770">
    <property type="component" value="Unassembled WGS sequence"/>
</dbReference>
<sequence>MGDTILNLIKLHSNIIETYEQAKVFNTEDEKLLTRIKNENIVFLQELNRIFKKYQACSVAENNTKIKPINGVARSTGNALDKKQAPLNLIEEELNKYCF</sequence>
<dbReference type="AlphaFoldDB" id="G9EP15"/>
<proteinExistence type="predicted"/>
<protein>
    <submittedName>
        <fullName evidence="1">Uncharacterized protein</fullName>
    </submittedName>
</protein>
<reference evidence="1 2" key="1">
    <citation type="journal article" date="2011" name="BMC Genomics">
        <title>Insight into cross-talk between intra-amoebal pathogens.</title>
        <authorList>
            <person name="Gimenez G."/>
            <person name="Bertelli C."/>
            <person name="Moliner C."/>
            <person name="Robert C."/>
            <person name="Raoult D."/>
            <person name="Fournier P.E."/>
            <person name="Greub G."/>
        </authorList>
    </citation>
    <scope>NUCLEOTIDE SEQUENCE [LARGE SCALE GENOMIC DNA]</scope>
    <source>
        <strain evidence="1 2">LLAP12</strain>
    </source>
</reference>
<gene>
    <name evidence="1" type="ORF">LDG_6995</name>
</gene>